<gene>
    <name evidence="9" type="ORF">GYMLUDRAFT_205402</name>
</gene>
<feature type="compositionally biased region" description="Low complexity" evidence="8">
    <location>
        <begin position="197"/>
        <end position="207"/>
    </location>
</feature>
<dbReference type="Proteomes" id="UP000053593">
    <property type="component" value="Unassembled WGS sequence"/>
</dbReference>
<sequence>MMQTALRFLGRGSSTSHGFDSTGLRCLLVQHFSSAWGDRTAEFALYLYLIKYFKDTLLPSSILGFAMTLSGIALSHWAGSLVDRYKHERLRLVRAGILVQKFSALVAYVCCAWMLSGVNSPPEPASSQGQAEHDSMTPSSSSWTTSLNFSFMTPLFAMIVLSGCTLNLSNTCISIAVERDWATSISTSVSDLDGEPEQNQRQGQGQEQSRDSEEESVADNDSTTSVSFEDKLSKLNTYLRQINLLCQLCAPLFVSFLTVTYDGREDGAGTTVRKGGDSTVSLSILSAITVLALAFEMYWIGVVYKRFPQLQWNQGLDLDQGHDHGFHDLHQEQEDQWPTTTTGSGIQAEENERQMEVEVEFDTPNESTAFLGSGSPGSTNSWWQRLKLLIVAHEWEELAHLPVFFSSLSISLLYITVLSFDGIMIGYLNMLSFSDDLIAKMRGLCVITGLCGTALSHPLERKIGTVRAGSWSIWSMVFSLAPVLFAFYVFAPQSESPSGSPGHPAMGVLGAALIFGGMALSRIGLWSFDLIQTKQLQTALNTHPRRNSLTALQYTMHNLASLVKFTLTMIFWRPSQFHWAATASFASVSTGAVVYMVYVKKTRGHVMHLDWMKKIF</sequence>
<keyword evidence="7" id="KW-0406">Ion transport</keyword>
<proteinExistence type="inferred from homology"/>
<reference evidence="9 10" key="1">
    <citation type="submission" date="2014-04" db="EMBL/GenBank/DDBJ databases">
        <title>Evolutionary Origins and Diversification of the Mycorrhizal Mutualists.</title>
        <authorList>
            <consortium name="DOE Joint Genome Institute"/>
            <consortium name="Mycorrhizal Genomics Consortium"/>
            <person name="Kohler A."/>
            <person name="Kuo A."/>
            <person name="Nagy L.G."/>
            <person name="Floudas D."/>
            <person name="Copeland A."/>
            <person name="Barry K.W."/>
            <person name="Cichocki N."/>
            <person name="Veneault-Fourrey C."/>
            <person name="LaButti K."/>
            <person name="Lindquist E.A."/>
            <person name="Lipzen A."/>
            <person name="Lundell T."/>
            <person name="Morin E."/>
            <person name="Murat C."/>
            <person name="Riley R."/>
            <person name="Ohm R."/>
            <person name="Sun H."/>
            <person name="Tunlid A."/>
            <person name="Henrissat B."/>
            <person name="Grigoriev I.V."/>
            <person name="Hibbett D.S."/>
            <person name="Martin F."/>
        </authorList>
    </citation>
    <scope>NUCLEOTIDE SEQUENCE [LARGE SCALE GENOMIC DNA]</scope>
    <source>
        <strain evidence="9 10">FD-317 M1</strain>
    </source>
</reference>
<dbReference type="InterPro" id="IPR009716">
    <property type="entry name" value="Ferroportin-1"/>
</dbReference>
<comment type="function">
    <text evidence="7">May be involved in iron transport and iron homeostasis.</text>
</comment>
<dbReference type="OrthoDB" id="648861at2759"/>
<comment type="subcellular location">
    <subcellularLocation>
        <location evidence="1 7">Membrane</location>
        <topology evidence="1 7">Multi-pass membrane protein</topology>
    </subcellularLocation>
</comment>
<feature type="transmembrane region" description="Helical" evidence="7">
    <location>
        <begin position="503"/>
        <end position="528"/>
    </location>
</feature>
<evidence type="ECO:0000256" key="3">
    <source>
        <dbReference type="ARBA" id="ARBA00022448"/>
    </source>
</evidence>
<dbReference type="SUPFAM" id="SSF103473">
    <property type="entry name" value="MFS general substrate transporter"/>
    <property type="match status" value="1"/>
</dbReference>
<dbReference type="AlphaFoldDB" id="A0A0D0BLB4"/>
<evidence type="ECO:0000256" key="1">
    <source>
        <dbReference type="ARBA" id="ARBA00004141"/>
    </source>
</evidence>
<name>A0A0D0BLB4_9AGAR</name>
<evidence type="ECO:0000313" key="10">
    <source>
        <dbReference type="Proteomes" id="UP000053593"/>
    </source>
</evidence>
<dbReference type="InterPro" id="IPR036259">
    <property type="entry name" value="MFS_trans_sf"/>
</dbReference>
<dbReference type="EMBL" id="KN834805">
    <property type="protein sequence ID" value="KIK55516.1"/>
    <property type="molecule type" value="Genomic_DNA"/>
</dbReference>
<evidence type="ECO:0000256" key="6">
    <source>
        <dbReference type="ARBA" id="ARBA00023136"/>
    </source>
</evidence>
<keyword evidence="4 7" id="KW-0812">Transmembrane</keyword>
<dbReference type="GO" id="GO:0005381">
    <property type="term" value="F:iron ion transmembrane transporter activity"/>
    <property type="evidence" value="ECO:0007669"/>
    <property type="project" value="UniProtKB-UniRule"/>
</dbReference>
<evidence type="ECO:0000256" key="7">
    <source>
        <dbReference type="RuleBase" id="RU365065"/>
    </source>
</evidence>
<feature type="transmembrane region" description="Helical" evidence="7">
    <location>
        <begin position="403"/>
        <end position="429"/>
    </location>
</feature>
<evidence type="ECO:0000256" key="2">
    <source>
        <dbReference type="ARBA" id="ARBA00006279"/>
    </source>
</evidence>
<dbReference type="Pfam" id="PF06963">
    <property type="entry name" value="FPN1"/>
    <property type="match status" value="2"/>
</dbReference>
<feature type="transmembrane region" description="Helical" evidence="7">
    <location>
        <begin position="57"/>
        <end position="80"/>
    </location>
</feature>
<keyword evidence="6 7" id="KW-0472">Membrane</keyword>
<keyword evidence="10" id="KW-1185">Reference proteome</keyword>
<evidence type="ECO:0000256" key="4">
    <source>
        <dbReference type="ARBA" id="ARBA00022692"/>
    </source>
</evidence>
<keyword evidence="3 7" id="KW-0813">Transport</keyword>
<keyword evidence="5 7" id="KW-1133">Transmembrane helix</keyword>
<accession>A0A0D0BLB4</accession>
<organism evidence="9 10">
    <name type="scientific">Collybiopsis luxurians FD-317 M1</name>
    <dbReference type="NCBI Taxonomy" id="944289"/>
    <lineage>
        <taxon>Eukaryota</taxon>
        <taxon>Fungi</taxon>
        <taxon>Dikarya</taxon>
        <taxon>Basidiomycota</taxon>
        <taxon>Agaricomycotina</taxon>
        <taxon>Agaricomycetes</taxon>
        <taxon>Agaricomycetidae</taxon>
        <taxon>Agaricales</taxon>
        <taxon>Marasmiineae</taxon>
        <taxon>Omphalotaceae</taxon>
        <taxon>Collybiopsis</taxon>
        <taxon>Collybiopsis luxurians</taxon>
    </lineage>
</organism>
<feature type="region of interest" description="Disordered" evidence="8">
    <location>
        <begin position="188"/>
        <end position="225"/>
    </location>
</feature>
<comment type="caution">
    <text evidence="7">Lacks conserved residue(s) required for the propagation of feature annotation.</text>
</comment>
<feature type="transmembrane region" description="Helical" evidence="7">
    <location>
        <begin position="149"/>
        <end position="169"/>
    </location>
</feature>
<dbReference type="PANTHER" id="PTHR11660:SF57">
    <property type="entry name" value="SOLUTE CARRIER FAMILY 40 MEMBER"/>
    <property type="match status" value="1"/>
</dbReference>
<feature type="transmembrane region" description="Helical" evidence="7">
    <location>
        <begin position="281"/>
        <end position="304"/>
    </location>
</feature>
<feature type="transmembrane region" description="Helical" evidence="7">
    <location>
        <begin position="577"/>
        <end position="598"/>
    </location>
</feature>
<evidence type="ECO:0000256" key="5">
    <source>
        <dbReference type="ARBA" id="ARBA00022989"/>
    </source>
</evidence>
<evidence type="ECO:0000313" key="9">
    <source>
        <dbReference type="EMBL" id="KIK55516.1"/>
    </source>
</evidence>
<dbReference type="PANTHER" id="PTHR11660">
    <property type="entry name" value="SOLUTE CARRIER FAMILY 40 MEMBER"/>
    <property type="match status" value="1"/>
</dbReference>
<evidence type="ECO:0000256" key="8">
    <source>
        <dbReference type="SAM" id="MobiDB-lite"/>
    </source>
</evidence>
<feature type="transmembrane region" description="Helical" evidence="7">
    <location>
        <begin position="92"/>
        <end position="115"/>
    </location>
</feature>
<comment type="similarity">
    <text evidence="2 7">Belongs to the ferroportin (FP) (TC 2.A.100) family. SLC40A subfamily.</text>
</comment>
<dbReference type="GO" id="GO:0016020">
    <property type="term" value="C:membrane"/>
    <property type="evidence" value="ECO:0007669"/>
    <property type="project" value="UniProtKB-SubCell"/>
</dbReference>
<feature type="transmembrane region" description="Helical" evidence="7">
    <location>
        <begin position="471"/>
        <end position="491"/>
    </location>
</feature>
<feature type="transmembrane region" description="Helical" evidence="7">
    <location>
        <begin position="549"/>
        <end position="571"/>
    </location>
</feature>
<protein>
    <recommendedName>
        <fullName evidence="7">Solute carrier family 40 member</fullName>
    </recommendedName>
</protein>
<dbReference type="HOGENOM" id="CLU_020370_5_0_1"/>